<dbReference type="Pfam" id="PF00188">
    <property type="entry name" value="CAP"/>
    <property type="match status" value="1"/>
</dbReference>
<dbReference type="InterPro" id="IPR014044">
    <property type="entry name" value="CAP_dom"/>
</dbReference>
<dbReference type="Proteomes" id="UP001432027">
    <property type="component" value="Unassembled WGS sequence"/>
</dbReference>
<organism evidence="2 3">
    <name type="scientific">Pristionchus entomophagus</name>
    <dbReference type="NCBI Taxonomy" id="358040"/>
    <lineage>
        <taxon>Eukaryota</taxon>
        <taxon>Metazoa</taxon>
        <taxon>Ecdysozoa</taxon>
        <taxon>Nematoda</taxon>
        <taxon>Chromadorea</taxon>
        <taxon>Rhabditida</taxon>
        <taxon>Rhabditina</taxon>
        <taxon>Diplogasteromorpha</taxon>
        <taxon>Diplogasteroidea</taxon>
        <taxon>Neodiplogasteridae</taxon>
        <taxon>Pristionchus</taxon>
    </lineage>
</organism>
<evidence type="ECO:0000259" key="1">
    <source>
        <dbReference type="Pfam" id="PF00188"/>
    </source>
</evidence>
<sequence length="119" mass="13991">MGTQRTFAHSRRRTREWSREMGLPIGDFSQSSCLSCLHHNQAGGQNIYFACWLPKEMSEYDLARATVQAFYQEKKFYDYSRPYFDSRAHFTNLIWKSTHRIGIAEFKANVLPAKQVFDL</sequence>
<evidence type="ECO:0000313" key="3">
    <source>
        <dbReference type="Proteomes" id="UP001432027"/>
    </source>
</evidence>
<dbReference type="InterPro" id="IPR035940">
    <property type="entry name" value="CAP_sf"/>
</dbReference>
<accession>A0AAV5TLY1</accession>
<keyword evidence="3" id="KW-1185">Reference proteome</keyword>
<feature type="non-terminal residue" evidence="2">
    <location>
        <position position="119"/>
    </location>
</feature>
<dbReference type="AlphaFoldDB" id="A0AAV5TLY1"/>
<protein>
    <recommendedName>
        <fullName evidence="1">SCP domain-containing protein</fullName>
    </recommendedName>
</protein>
<evidence type="ECO:0000313" key="2">
    <source>
        <dbReference type="EMBL" id="GMS95079.1"/>
    </source>
</evidence>
<dbReference type="Gene3D" id="3.40.33.10">
    <property type="entry name" value="CAP"/>
    <property type="match status" value="1"/>
</dbReference>
<feature type="domain" description="SCP" evidence="1">
    <location>
        <begin position="36"/>
        <end position="104"/>
    </location>
</feature>
<reference evidence="2" key="1">
    <citation type="submission" date="2023-10" db="EMBL/GenBank/DDBJ databases">
        <title>Genome assembly of Pristionchus species.</title>
        <authorList>
            <person name="Yoshida K."/>
            <person name="Sommer R.J."/>
        </authorList>
    </citation>
    <scope>NUCLEOTIDE SEQUENCE</scope>
    <source>
        <strain evidence="2">RS0144</strain>
    </source>
</reference>
<dbReference type="EMBL" id="BTSX01000004">
    <property type="protein sequence ID" value="GMS95079.1"/>
    <property type="molecule type" value="Genomic_DNA"/>
</dbReference>
<proteinExistence type="predicted"/>
<dbReference type="SUPFAM" id="SSF55797">
    <property type="entry name" value="PR-1-like"/>
    <property type="match status" value="1"/>
</dbReference>
<gene>
    <name evidence="2" type="ORF">PENTCL1PPCAC_17254</name>
</gene>
<name>A0AAV5TLY1_9BILA</name>
<comment type="caution">
    <text evidence="2">The sequence shown here is derived from an EMBL/GenBank/DDBJ whole genome shotgun (WGS) entry which is preliminary data.</text>
</comment>